<organism evidence="1 2">
    <name type="scientific">Lachnospira eligens</name>
    <dbReference type="NCBI Taxonomy" id="39485"/>
    <lineage>
        <taxon>Bacteria</taxon>
        <taxon>Bacillati</taxon>
        <taxon>Bacillota</taxon>
        <taxon>Clostridia</taxon>
        <taxon>Lachnospirales</taxon>
        <taxon>Lachnospiraceae</taxon>
        <taxon>Lachnospira</taxon>
    </lineage>
</organism>
<accession>A0A174Z2W9</accession>
<evidence type="ECO:0000313" key="2">
    <source>
        <dbReference type="Proteomes" id="UP000095780"/>
    </source>
</evidence>
<proteinExistence type="predicted"/>
<sequence>MTIKLQGIYNQQAAKAVKELKTGDVIVWNYGYTSTVVDLIPSKTGKTITCMLKSNQDGVIRERKMGAERLVAIA</sequence>
<dbReference type="EMBL" id="CZBV01000001">
    <property type="protein sequence ID" value="CUQ80302.1"/>
    <property type="molecule type" value="Genomic_DNA"/>
</dbReference>
<evidence type="ECO:0000313" key="1">
    <source>
        <dbReference type="EMBL" id="CUQ80302.1"/>
    </source>
</evidence>
<dbReference type="AlphaFoldDB" id="A0A174Z2W9"/>
<reference evidence="1 2" key="1">
    <citation type="submission" date="2015-09" db="EMBL/GenBank/DDBJ databases">
        <authorList>
            <consortium name="Pathogen Informatics"/>
        </authorList>
    </citation>
    <scope>NUCLEOTIDE SEQUENCE [LARGE SCALE GENOMIC DNA]</scope>
    <source>
        <strain evidence="1 2">2789STDY5834878</strain>
    </source>
</reference>
<dbReference type="RefSeq" id="WP_055285837.1">
    <property type="nucleotide sequence ID" value="NZ_CABIXW010000001.1"/>
</dbReference>
<dbReference type="Proteomes" id="UP000095780">
    <property type="component" value="Unassembled WGS sequence"/>
</dbReference>
<name>A0A174Z2W9_9FIRM</name>
<protein>
    <submittedName>
        <fullName evidence="1">Uncharacterized protein</fullName>
    </submittedName>
</protein>
<gene>
    <name evidence="1" type="ORF">ERS852492_00440</name>
</gene>